<dbReference type="Pfam" id="PF09684">
    <property type="entry name" value="Tail_P2_I"/>
    <property type="match status" value="1"/>
</dbReference>
<organism evidence="1 2">
    <name type="scientific">Thalassospira marina</name>
    <dbReference type="NCBI Taxonomy" id="2048283"/>
    <lineage>
        <taxon>Bacteria</taxon>
        <taxon>Pseudomonadati</taxon>
        <taxon>Pseudomonadota</taxon>
        <taxon>Alphaproteobacteria</taxon>
        <taxon>Rhodospirillales</taxon>
        <taxon>Thalassospiraceae</taxon>
        <taxon>Thalassospira</taxon>
    </lineage>
</organism>
<dbReference type="OrthoDB" id="90759at2"/>
<accession>A0A2N3KX23</accession>
<name>A0A2N3KX23_9PROT</name>
<dbReference type="AlphaFoldDB" id="A0A2N3KX23"/>
<reference evidence="1 2" key="1">
    <citation type="submission" date="2017-09" db="EMBL/GenBank/DDBJ databases">
        <title>Biodiversity and function of Thalassospira species in the particle-attached aromatic-hydrocarbon-degrading consortia from the surface seawater of the South China Sea.</title>
        <authorList>
            <person name="Dong C."/>
            <person name="Liu R."/>
            <person name="Shao Z."/>
        </authorList>
    </citation>
    <scope>NUCLEOTIDE SEQUENCE [LARGE SCALE GENOMIC DNA]</scope>
    <source>
        <strain evidence="1 2">CSC1P2</strain>
    </source>
</reference>
<comment type="caution">
    <text evidence="1">The sequence shown here is derived from an EMBL/GenBank/DDBJ whole genome shotgun (WGS) entry which is preliminary data.</text>
</comment>
<sequence>MTLLPPNATDLERALEKTTSNIDDIDVLIDTLWDPWTCPAAFLPWLAWSFSVDTWDPAWPETVKRQVIDQSYEVHRRKGTRGAVKRALKALNLDPVNIIEWFEKNEPGLPYTFEIEFGSGGGLSADDQDKIYQTVMATKNVRSHLADIRHAIEPASNLGITCAASAYTITDAALDCAGASAVSDAALAGIACVFRTATIDMRID</sequence>
<dbReference type="EMBL" id="NWTK01000003">
    <property type="protein sequence ID" value="PKR55057.1"/>
    <property type="molecule type" value="Genomic_DNA"/>
</dbReference>
<protein>
    <submittedName>
        <fullName evidence="1">Phage tail protein I</fullName>
    </submittedName>
</protein>
<proteinExistence type="predicted"/>
<dbReference type="Proteomes" id="UP000233597">
    <property type="component" value="Unassembled WGS sequence"/>
</dbReference>
<evidence type="ECO:0000313" key="1">
    <source>
        <dbReference type="EMBL" id="PKR55057.1"/>
    </source>
</evidence>
<dbReference type="NCBIfam" id="TIGR01634">
    <property type="entry name" value="tail_P2_I"/>
    <property type="match status" value="1"/>
</dbReference>
<gene>
    <name evidence="1" type="ORF">COO20_06630</name>
</gene>
<dbReference type="InterPro" id="IPR006521">
    <property type="entry name" value="Tail_protein_I"/>
</dbReference>
<dbReference type="RefSeq" id="WP_101264899.1">
    <property type="nucleotide sequence ID" value="NZ_NWTK01000003.1"/>
</dbReference>
<evidence type="ECO:0000313" key="2">
    <source>
        <dbReference type="Proteomes" id="UP000233597"/>
    </source>
</evidence>